<evidence type="ECO:0000313" key="4">
    <source>
        <dbReference type="Proteomes" id="UP000823749"/>
    </source>
</evidence>
<accession>A0AAV6JVA8</accession>
<feature type="region of interest" description="Disordered" evidence="1">
    <location>
        <begin position="601"/>
        <end position="629"/>
    </location>
</feature>
<feature type="compositionally biased region" description="Basic and acidic residues" evidence="1">
    <location>
        <begin position="201"/>
        <end position="216"/>
    </location>
</feature>
<feature type="compositionally biased region" description="Basic and acidic residues" evidence="1">
    <location>
        <begin position="601"/>
        <end position="610"/>
    </location>
</feature>
<comment type="caution">
    <text evidence="3">The sequence shown here is derived from an EMBL/GenBank/DDBJ whole genome shotgun (WGS) entry which is preliminary data.</text>
</comment>
<dbReference type="EMBL" id="JACTNZ010000006">
    <property type="protein sequence ID" value="KAG5543963.1"/>
    <property type="molecule type" value="Genomic_DNA"/>
</dbReference>
<feature type="region of interest" description="Disordered" evidence="1">
    <location>
        <begin position="1"/>
        <end position="20"/>
    </location>
</feature>
<feature type="region of interest" description="Disordered" evidence="1">
    <location>
        <begin position="667"/>
        <end position="708"/>
    </location>
</feature>
<dbReference type="PANTHER" id="PTHR33223">
    <property type="entry name" value="CCHC-TYPE DOMAIN-CONTAINING PROTEIN"/>
    <property type="match status" value="1"/>
</dbReference>
<feature type="domain" description="Retrotransposon gag" evidence="2">
    <location>
        <begin position="341"/>
        <end position="433"/>
    </location>
</feature>
<evidence type="ECO:0000256" key="1">
    <source>
        <dbReference type="SAM" id="MobiDB-lite"/>
    </source>
</evidence>
<gene>
    <name evidence="3" type="ORF">RHGRI_016643</name>
</gene>
<dbReference type="InterPro" id="IPR005162">
    <property type="entry name" value="Retrotrans_gag_dom"/>
</dbReference>
<name>A0AAV6JVA8_9ERIC</name>
<organism evidence="3 4">
    <name type="scientific">Rhododendron griersonianum</name>
    <dbReference type="NCBI Taxonomy" id="479676"/>
    <lineage>
        <taxon>Eukaryota</taxon>
        <taxon>Viridiplantae</taxon>
        <taxon>Streptophyta</taxon>
        <taxon>Embryophyta</taxon>
        <taxon>Tracheophyta</taxon>
        <taxon>Spermatophyta</taxon>
        <taxon>Magnoliopsida</taxon>
        <taxon>eudicotyledons</taxon>
        <taxon>Gunneridae</taxon>
        <taxon>Pentapetalae</taxon>
        <taxon>asterids</taxon>
        <taxon>Ericales</taxon>
        <taxon>Ericaceae</taxon>
        <taxon>Ericoideae</taxon>
        <taxon>Rhodoreae</taxon>
        <taxon>Rhododendron</taxon>
    </lineage>
</organism>
<feature type="region of interest" description="Disordered" evidence="1">
    <location>
        <begin position="201"/>
        <end position="274"/>
    </location>
</feature>
<dbReference type="Pfam" id="PF03732">
    <property type="entry name" value="Retrotrans_gag"/>
    <property type="match status" value="1"/>
</dbReference>
<dbReference type="Proteomes" id="UP000823749">
    <property type="component" value="Chromosome 6"/>
</dbReference>
<feature type="compositionally biased region" description="Basic and acidic residues" evidence="1">
    <location>
        <begin position="249"/>
        <end position="260"/>
    </location>
</feature>
<dbReference type="AlphaFoldDB" id="A0AAV6JVA8"/>
<proteinExistence type="predicted"/>
<reference evidence="3 4" key="1">
    <citation type="submission" date="2020-08" db="EMBL/GenBank/DDBJ databases">
        <title>Plant Genome Project.</title>
        <authorList>
            <person name="Zhang R.-G."/>
        </authorList>
    </citation>
    <scope>NUCLEOTIDE SEQUENCE [LARGE SCALE GENOMIC DNA]</scope>
    <source>
        <strain evidence="3">WSP0</strain>
        <tissue evidence="3">Leaf</tissue>
    </source>
</reference>
<dbReference type="PANTHER" id="PTHR33223:SF10">
    <property type="entry name" value="AMINOTRANSFERASE-LIKE PLANT MOBILE DOMAIN-CONTAINING PROTEIN"/>
    <property type="match status" value="1"/>
</dbReference>
<evidence type="ECO:0000313" key="3">
    <source>
        <dbReference type="EMBL" id="KAG5543963.1"/>
    </source>
</evidence>
<evidence type="ECO:0000259" key="2">
    <source>
        <dbReference type="Pfam" id="PF03732"/>
    </source>
</evidence>
<feature type="compositionally biased region" description="Basic and acidic residues" evidence="1">
    <location>
        <begin position="224"/>
        <end position="234"/>
    </location>
</feature>
<keyword evidence="4" id="KW-1185">Reference proteome</keyword>
<sequence length="708" mass="80407">MEEDSPRGAVTRNHHPTIGAVAGDKLPYTLAAAGEGVTGFVGPTPSKPCGSKRQFERDYSSGATLSDEIPAVLRSDPQVREYLGQLNNRMAKKDRVINALRKDVQMVATAIRLRSSSPSRERYRSISPRPTAGRGIHVKERLGKRVASYDERMPSISPNRSQVRGDVRDRLGRPKEDFRYEVLEESSGSFYNLAYTASHETAVDRQRERQHMEQHDRARRRNRERRDRERDHYYSYEQSPSREHRGRHHHEEVYDKRPGRATDLPMVNTPKPPQTKTEMVLEQLVLSPFTDAIKNARAPKSFTAPKFNQYDPKTGDAVAHLIHYQQMMSLPHADDPLMCKMFPSSLGTLGLLWFNKLPSMSVPDYKALSALFLQRFVTTQKIEKDIDSLLSLKKTGEESLRQYANRYWDMFNEIEGRVQYQKVAVSSFKNGLDESAREAYQDFYLHPPKDMEDLMLRIDQHCQMSKDMTARWKTTGGSGKTEPDRGGKAVHNIQKGKGKYCWGEQGSGGYQKDYVRGPKPHEFEAGPIVFKDPLHELLKKIEHEPFYTVPADNIPCPKVKDNKYRCSYHARRGHLTTWCPQFKEYLQDLVRKGHLAQYIDQEKTKEKAGEPKTPGAGGSSEAGQSSKQPVRIINVIHGMVDSDAENRLKAELRSATEALQFTDLLVGGARGGQPPHALPQVPRGVEEDSPRGAVTRNHHPTDSITVLW</sequence>
<protein>
    <recommendedName>
        <fullName evidence="2">Retrotransposon gag domain-containing protein</fullName>
    </recommendedName>
</protein>